<evidence type="ECO:0000256" key="4">
    <source>
        <dbReference type="ARBA" id="ARBA00023163"/>
    </source>
</evidence>
<dbReference type="PANTHER" id="PTHR30419:SF2">
    <property type="entry name" value="LYSR FAMILY TRANSCRIPTIONAL REGULATOR"/>
    <property type="match status" value="1"/>
</dbReference>
<evidence type="ECO:0000256" key="1">
    <source>
        <dbReference type="ARBA" id="ARBA00009437"/>
    </source>
</evidence>
<dbReference type="InterPro" id="IPR036390">
    <property type="entry name" value="WH_DNA-bd_sf"/>
</dbReference>
<dbReference type="GeneID" id="43162166"/>
<gene>
    <name evidence="6" type="ORF">SR858_17425</name>
</gene>
<proteinExistence type="inferred from homology"/>
<dbReference type="SUPFAM" id="SSF46785">
    <property type="entry name" value="Winged helix' DNA-binding domain"/>
    <property type="match status" value="1"/>
</dbReference>
<dbReference type="InterPro" id="IPR036388">
    <property type="entry name" value="WH-like_DNA-bd_sf"/>
</dbReference>
<evidence type="ECO:0000313" key="6">
    <source>
        <dbReference type="EMBL" id="WQH02840.1"/>
    </source>
</evidence>
<reference evidence="6 7" key="1">
    <citation type="submission" date="2023-11" db="EMBL/GenBank/DDBJ databases">
        <title>MicrobeMod: A computational toolkit for identifying prokaryotic methylation and restriction-modification with nanopore sequencing.</title>
        <authorList>
            <person name="Crits-Christoph A."/>
            <person name="Kang S.C."/>
            <person name="Lee H."/>
            <person name="Ostrov N."/>
        </authorList>
    </citation>
    <scope>NUCLEOTIDE SEQUENCE [LARGE SCALE GENOMIC DNA]</scope>
    <source>
        <strain evidence="6 7">ATCC 25935</strain>
    </source>
</reference>
<keyword evidence="7" id="KW-1185">Reference proteome</keyword>
<dbReference type="InterPro" id="IPR000847">
    <property type="entry name" value="LysR_HTH_N"/>
</dbReference>
<dbReference type="Proteomes" id="UP001326110">
    <property type="component" value="Chromosome"/>
</dbReference>
<dbReference type="SUPFAM" id="SSF53850">
    <property type="entry name" value="Periplasmic binding protein-like II"/>
    <property type="match status" value="1"/>
</dbReference>
<feature type="domain" description="HTH lysR-type" evidence="5">
    <location>
        <begin position="3"/>
        <end position="60"/>
    </location>
</feature>
<keyword evidence="2" id="KW-0805">Transcription regulation</keyword>
<dbReference type="InterPro" id="IPR005119">
    <property type="entry name" value="LysR_subst-bd"/>
</dbReference>
<evidence type="ECO:0000256" key="2">
    <source>
        <dbReference type="ARBA" id="ARBA00023015"/>
    </source>
</evidence>
<dbReference type="Pfam" id="PF03466">
    <property type="entry name" value="LysR_substrate"/>
    <property type="match status" value="1"/>
</dbReference>
<evidence type="ECO:0000256" key="3">
    <source>
        <dbReference type="ARBA" id="ARBA00023125"/>
    </source>
</evidence>
<dbReference type="PROSITE" id="PS50931">
    <property type="entry name" value="HTH_LYSR"/>
    <property type="match status" value="1"/>
</dbReference>
<dbReference type="Pfam" id="PF00126">
    <property type="entry name" value="HTH_1"/>
    <property type="match status" value="1"/>
</dbReference>
<keyword evidence="4" id="KW-0804">Transcription</keyword>
<dbReference type="Gene3D" id="1.10.10.10">
    <property type="entry name" value="Winged helix-like DNA-binding domain superfamily/Winged helix DNA-binding domain"/>
    <property type="match status" value="1"/>
</dbReference>
<comment type="similarity">
    <text evidence="1">Belongs to the LysR transcriptional regulatory family.</text>
</comment>
<protein>
    <submittedName>
        <fullName evidence="6">LysR family transcriptional regulator</fullName>
    </submittedName>
</protein>
<name>A0ABZ0XUK5_9BURK</name>
<dbReference type="RefSeq" id="WP_019920267.1">
    <property type="nucleotide sequence ID" value="NZ_CP140152.1"/>
</dbReference>
<keyword evidence="3" id="KW-0238">DNA-binding</keyword>
<evidence type="ECO:0000259" key="5">
    <source>
        <dbReference type="PROSITE" id="PS50931"/>
    </source>
</evidence>
<dbReference type="Gene3D" id="3.40.190.290">
    <property type="match status" value="1"/>
</dbReference>
<dbReference type="CDD" id="cd08421">
    <property type="entry name" value="PBP2_LTTR_like_1"/>
    <property type="match status" value="1"/>
</dbReference>
<dbReference type="PANTHER" id="PTHR30419">
    <property type="entry name" value="HTH-TYPE TRANSCRIPTIONAL REGULATOR YBHD"/>
    <property type="match status" value="1"/>
</dbReference>
<dbReference type="EMBL" id="CP140152">
    <property type="protein sequence ID" value="WQH02840.1"/>
    <property type="molecule type" value="Genomic_DNA"/>
</dbReference>
<accession>A0ABZ0XUK5</accession>
<sequence length="307" mass="33001">MRFDLTDLRLFAHIADSGSITAGARLAHLALPSASARVRGLEETLGVPLLQRGRRGVEPTEAGLALLRHARIIGRQVDDLRGDLAQFASGLKGQIRLLCNTSAMTEFLPDALAAFLAAHPRLGVDLEERQSRDIVQAVAEGAADIGIITDAVDSAALHTFPVCDDTLVLAMARSHPLARQLGQRRRMAFADALDHDFIGLAGDSALQQYAAGQATRLGRRMHCKIRLRSFEAVCRMCASGAGIALLPATAARRHDDERLLRIVKLTDDWAARKLLVCVRDLRTLPAPARELVAALRGATAPQGAPGD</sequence>
<organism evidence="6 7">
    <name type="scientific">Duganella zoogloeoides</name>
    <dbReference type="NCBI Taxonomy" id="75659"/>
    <lineage>
        <taxon>Bacteria</taxon>
        <taxon>Pseudomonadati</taxon>
        <taxon>Pseudomonadota</taxon>
        <taxon>Betaproteobacteria</taxon>
        <taxon>Burkholderiales</taxon>
        <taxon>Oxalobacteraceae</taxon>
        <taxon>Telluria group</taxon>
        <taxon>Duganella</taxon>
    </lineage>
</organism>
<dbReference type="InterPro" id="IPR050950">
    <property type="entry name" value="HTH-type_LysR_regulators"/>
</dbReference>
<evidence type="ECO:0000313" key="7">
    <source>
        <dbReference type="Proteomes" id="UP001326110"/>
    </source>
</evidence>